<keyword evidence="1" id="KW-0812">Transmembrane</keyword>
<name>A0AAJ0CZG9_9HYPO</name>
<keyword evidence="1" id="KW-0472">Membrane</keyword>
<proteinExistence type="predicted"/>
<protein>
    <submittedName>
        <fullName evidence="2">Uncharacterized protein</fullName>
    </submittedName>
</protein>
<dbReference type="Proteomes" id="UP001251528">
    <property type="component" value="Unassembled WGS sequence"/>
</dbReference>
<sequence length="193" mass="21822">MSLIEKFETAVFWDHPGGTANAVSSQVIWSMQPKRSNAGVPWSSDEIYKIESGEVIGHTDLFDEEITRVYADFRRDWAYMPVFWNCHDFAIRLAYIIVPRSKDVIDRLQELMVALRWAYHGEIYRVYKGITKYGGGAATLGIVAGMSSFALLGGAAIVGLIIGENVMNSQQTIREKCIISLEKQYPELWLLHS</sequence>
<organism evidence="2 3">
    <name type="scientific">Conoideocrella luteorostrata</name>
    <dbReference type="NCBI Taxonomy" id="1105319"/>
    <lineage>
        <taxon>Eukaryota</taxon>
        <taxon>Fungi</taxon>
        <taxon>Dikarya</taxon>
        <taxon>Ascomycota</taxon>
        <taxon>Pezizomycotina</taxon>
        <taxon>Sordariomycetes</taxon>
        <taxon>Hypocreomycetidae</taxon>
        <taxon>Hypocreales</taxon>
        <taxon>Clavicipitaceae</taxon>
        <taxon>Conoideocrella</taxon>
    </lineage>
</organism>
<keyword evidence="1" id="KW-1133">Transmembrane helix</keyword>
<comment type="caution">
    <text evidence="2">The sequence shown here is derived from an EMBL/GenBank/DDBJ whole genome shotgun (WGS) entry which is preliminary data.</text>
</comment>
<accession>A0AAJ0CZG9</accession>
<evidence type="ECO:0000313" key="2">
    <source>
        <dbReference type="EMBL" id="KAK2616803.1"/>
    </source>
</evidence>
<gene>
    <name evidence="2" type="ORF">QQS21_000180</name>
</gene>
<dbReference type="AlphaFoldDB" id="A0AAJ0CZG9"/>
<reference evidence="2" key="1">
    <citation type="submission" date="2023-06" db="EMBL/GenBank/DDBJ databases">
        <title>Conoideocrella luteorostrata (Hypocreales: Clavicipitaceae), a potential biocontrol fungus for elongate hemlock scale in United States Christmas tree production areas.</title>
        <authorList>
            <person name="Barrett H."/>
            <person name="Lovett B."/>
            <person name="Macias A.M."/>
            <person name="Stajich J.E."/>
            <person name="Kasson M.T."/>
        </authorList>
    </citation>
    <scope>NUCLEOTIDE SEQUENCE</scope>
    <source>
        <strain evidence="2">ARSEF 14590</strain>
    </source>
</reference>
<evidence type="ECO:0000313" key="3">
    <source>
        <dbReference type="Proteomes" id="UP001251528"/>
    </source>
</evidence>
<evidence type="ECO:0000256" key="1">
    <source>
        <dbReference type="SAM" id="Phobius"/>
    </source>
</evidence>
<feature type="transmembrane region" description="Helical" evidence="1">
    <location>
        <begin position="137"/>
        <end position="162"/>
    </location>
</feature>
<dbReference type="EMBL" id="JASWJB010000002">
    <property type="protein sequence ID" value="KAK2616803.1"/>
    <property type="molecule type" value="Genomic_DNA"/>
</dbReference>
<keyword evidence="3" id="KW-1185">Reference proteome</keyword>